<protein>
    <submittedName>
        <fullName evidence="1">Uncharacterized protein</fullName>
    </submittedName>
</protein>
<dbReference type="AlphaFoldDB" id="A0A951U8L3"/>
<reference evidence="1" key="2">
    <citation type="journal article" date="2022" name="Microbiol. Resour. Announc.">
        <title>Metagenome Sequencing to Explore Phylogenomics of Terrestrial Cyanobacteria.</title>
        <authorList>
            <person name="Ward R.D."/>
            <person name="Stajich J.E."/>
            <person name="Johansen J.R."/>
            <person name="Huntemann M."/>
            <person name="Clum A."/>
            <person name="Foster B."/>
            <person name="Foster B."/>
            <person name="Roux S."/>
            <person name="Palaniappan K."/>
            <person name="Varghese N."/>
            <person name="Mukherjee S."/>
            <person name="Reddy T.B.K."/>
            <person name="Daum C."/>
            <person name="Copeland A."/>
            <person name="Chen I.A."/>
            <person name="Ivanova N.N."/>
            <person name="Kyrpides N.C."/>
            <person name="Shapiro N."/>
            <person name="Eloe-Fadrosh E.A."/>
            <person name="Pietrasiak N."/>
        </authorList>
    </citation>
    <scope>NUCLEOTIDE SEQUENCE</scope>
    <source>
        <strain evidence="1">CPER-KK1</strain>
    </source>
</reference>
<gene>
    <name evidence="1" type="ORF">KME25_05645</name>
</gene>
<accession>A0A951U8L3</accession>
<proteinExistence type="predicted"/>
<dbReference type="Proteomes" id="UP000753908">
    <property type="component" value="Unassembled WGS sequence"/>
</dbReference>
<sequence>MPSQWCCPVSPPSQGKRMLAVGAYQRLSEAFAFGVRGLMVGGYTHGVLLSLSVDNS</sequence>
<comment type="caution">
    <text evidence="1">The sequence shown here is derived from an EMBL/GenBank/DDBJ whole genome shotgun (WGS) entry which is preliminary data.</text>
</comment>
<evidence type="ECO:0000313" key="1">
    <source>
        <dbReference type="EMBL" id="MBW4543912.1"/>
    </source>
</evidence>
<reference evidence="1" key="1">
    <citation type="submission" date="2021-05" db="EMBL/GenBank/DDBJ databases">
        <authorList>
            <person name="Pietrasiak N."/>
            <person name="Ward R."/>
            <person name="Stajich J.E."/>
            <person name="Kurbessoian T."/>
        </authorList>
    </citation>
    <scope>NUCLEOTIDE SEQUENCE</scope>
    <source>
        <strain evidence="1">CPER-KK1</strain>
    </source>
</reference>
<dbReference type="EMBL" id="JAHHIF010000006">
    <property type="protein sequence ID" value="MBW4543912.1"/>
    <property type="molecule type" value="Genomic_DNA"/>
</dbReference>
<organism evidence="1 2">
    <name type="scientific">Symplocastrum torsivum CPER-KK1</name>
    <dbReference type="NCBI Taxonomy" id="450513"/>
    <lineage>
        <taxon>Bacteria</taxon>
        <taxon>Bacillati</taxon>
        <taxon>Cyanobacteriota</taxon>
        <taxon>Cyanophyceae</taxon>
        <taxon>Oscillatoriophycideae</taxon>
        <taxon>Oscillatoriales</taxon>
        <taxon>Microcoleaceae</taxon>
        <taxon>Symplocastrum</taxon>
    </lineage>
</organism>
<evidence type="ECO:0000313" key="2">
    <source>
        <dbReference type="Proteomes" id="UP000753908"/>
    </source>
</evidence>
<name>A0A951U8L3_9CYAN</name>